<keyword evidence="8" id="KW-0732">Signal</keyword>
<dbReference type="GO" id="GO:0016740">
    <property type="term" value="F:transferase activity"/>
    <property type="evidence" value="ECO:0007669"/>
    <property type="project" value="UniProtKB-KW"/>
</dbReference>
<dbReference type="InterPro" id="IPR005490">
    <property type="entry name" value="LD_TPept_cat_dom"/>
</dbReference>
<dbReference type="PROSITE" id="PS52029">
    <property type="entry name" value="LD_TPASE"/>
    <property type="match status" value="1"/>
</dbReference>
<dbReference type="GO" id="GO:0071555">
    <property type="term" value="P:cell wall organization"/>
    <property type="evidence" value="ECO:0007669"/>
    <property type="project" value="UniProtKB-UniRule"/>
</dbReference>
<proteinExistence type="inferred from homology"/>
<accession>A0A6N2WTR6</accession>
<evidence type="ECO:0000256" key="8">
    <source>
        <dbReference type="SAM" id="SignalP"/>
    </source>
</evidence>
<evidence type="ECO:0000256" key="7">
    <source>
        <dbReference type="PROSITE-ProRule" id="PRU01373"/>
    </source>
</evidence>
<dbReference type="GO" id="GO:0008360">
    <property type="term" value="P:regulation of cell shape"/>
    <property type="evidence" value="ECO:0007669"/>
    <property type="project" value="UniProtKB-UniRule"/>
</dbReference>
<evidence type="ECO:0000256" key="5">
    <source>
        <dbReference type="ARBA" id="ARBA00022984"/>
    </source>
</evidence>
<dbReference type="InterPro" id="IPR050979">
    <property type="entry name" value="LD-transpeptidase"/>
</dbReference>
<keyword evidence="4 7" id="KW-0133">Cell shape</keyword>
<keyword evidence="5 7" id="KW-0573">Peptidoglycan synthesis</keyword>
<evidence type="ECO:0000256" key="1">
    <source>
        <dbReference type="ARBA" id="ARBA00004752"/>
    </source>
</evidence>
<evidence type="ECO:0000256" key="4">
    <source>
        <dbReference type="ARBA" id="ARBA00022960"/>
    </source>
</evidence>
<reference evidence="11" key="1">
    <citation type="submission" date="2019-11" db="EMBL/GenBank/DDBJ databases">
        <authorList>
            <person name="Feng L."/>
        </authorList>
    </citation>
    <scope>NUCLEOTIDE SEQUENCE</scope>
    <source>
        <strain evidence="11">BuniformisLFYP32</strain>
    </source>
</reference>
<keyword evidence="3 11" id="KW-0808">Transferase</keyword>
<evidence type="ECO:0000256" key="2">
    <source>
        <dbReference type="ARBA" id="ARBA00005992"/>
    </source>
</evidence>
<dbReference type="GO" id="GO:0071972">
    <property type="term" value="F:peptidoglycan L,D-transpeptidase activity"/>
    <property type="evidence" value="ECO:0007669"/>
    <property type="project" value="TreeGrafter"/>
</dbReference>
<reference evidence="10" key="2">
    <citation type="submission" date="2022-10" db="EMBL/GenBank/DDBJ databases">
        <title>Human gut microbiome strain richness.</title>
        <authorList>
            <person name="Chen-Liaw A."/>
        </authorList>
    </citation>
    <scope>NUCLEOTIDE SEQUENCE</scope>
    <source>
        <strain evidence="10">BSD2780061687st1_G10_BSD2780061687b_171204</strain>
    </source>
</reference>
<dbReference type="CDD" id="cd16913">
    <property type="entry name" value="YkuD_like"/>
    <property type="match status" value="1"/>
</dbReference>
<feature type="active site" description="Nucleophile" evidence="7">
    <location>
        <position position="144"/>
    </location>
</feature>
<dbReference type="GO" id="GO:0018104">
    <property type="term" value="P:peptidoglycan-protein cross-linking"/>
    <property type="evidence" value="ECO:0007669"/>
    <property type="project" value="TreeGrafter"/>
</dbReference>
<protein>
    <submittedName>
        <fullName evidence="10 11">L,D-transpeptidase</fullName>
        <ecNumber evidence="11">2.-.-.-</ecNumber>
    </submittedName>
</protein>
<comment type="similarity">
    <text evidence="2">Belongs to the YkuD family.</text>
</comment>
<dbReference type="InterPro" id="IPR038063">
    <property type="entry name" value="Transpep_catalytic_dom"/>
</dbReference>
<dbReference type="EC" id="2.-.-.-" evidence="11"/>
<feature type="domain" description="L,D-TPase catalytic" evidence="9">
    <location>
        <begin position="36"/>
        <end position="168"/>
    </location>
</feature>
<dbReference type="Pfam" id="PF03734">
    <property type="entry name" value="YkuD"/>
    <property type="match status" value="1"/>
</dbReference>
<evidence type="ECO:0000259" key="9">
    <source>
        <dbReference type="PROSITE" id="PS52029"/>
    </source>
</evidence>
<dbReference type="GO" id="GO:0005576">
    <property type="term" value="C:extracellular region"/>
    <property type="evidence" value="ECO:0007669"/>
    <property type="project" value="TreeGrafter"/>
</dbReference>
<dbReference type="EMBL" id="CACRTC010000045">
    <property type="protein sequence ID" value="VYT45185.1"/>
    <property type="molecule type" value="Genomic_DNA"/>
</dbReference>
<dbReference type="PANTHER" id="PTHR30582">
    <property type="entry name" value="L,D-TRANSPEPTIDASE"/>
    <property type="match status" value="1"/>
</dbReference>
<dbReference type="EMBL" id="JAQNSB010000037">
    <property type="protein sequence ID" value="MDC1856826.1"/>
    <property type="molecule type" value="Genomic_DNA"/>
</dbReference>
<feature type="chain" id="PRO_5042740118" evidence="8">
    <location>
        <begin position="21"/>
        <end position="180"/>
    </location>
</feature>
<dbReference type="Proteomes" id="UP001214113">
    <property type="component" value="Unassembled WGS sequence"/>
</dbReference>
<dbReference type="Gene3D" id="2.40.440.10">
    <property type="entry name" value="L,D-transpeptidase catalytic domain-like"/>
    <property type="match status" value="1"/>
</dbReference>
<sequence length="180" mass="20147">MRTILRIFLLLACCFCTWLACSYHNQKIISKIENANIIVISKQDMQLNLINYKGDTLFCAPIAVGKAYGNKQKQGDMRTPEGVFKVVDIQNASKWTHDFHDGKGEIEGAYGKYFIRLKVPGHKGIGIHGTHVPESIGSRATEGCIRLNNDDLERLVTLIYPPLTVVITPSVMDESLNLKK</sequence>
<dbReference type="UniPathway" id="UPA00219"/>
<evidence type="ECO:0000256" key="6">
    <source>
        <dbReference type="ARBA" id="ARBA00023316"/>
    </source>
</evidence>
<organism evidence="11">
    <name type="scientific">Bacteroides uniformis</name>
    <dbReference type="NCBI Taxonomy" id="820"/>
    <lineage>
        <taxon>Bacteria</taxon>
        <taxon>Pseudomonadati</taxon>
        <taxon>Bacteroidota</taxon>
        <taxon>Bacteroidia</taxon>
        <taxon>Bacteroidales</taxon>
        <taxon>Bacteroidaceae</taxon>
        <taxon>Bacteroides</taxon>
    </lineage>
</organism>
<feature type="signal peptide" evidence="8">
    <location>
        <begin position="1"/>
        <end position="20"/>
    </location>
</feature>
<feature type="active site" description="Proton donor/acceptor" evidence="7">
    <location>
        <position position="128"/>
    </location>
</feature>
<dbReference type="AlphaFoldDB" id="A0A6N2WTR6"/>
<dbReference type="PROSITE" id="PS51257">
    <property type="entry name" value="PROKAR_LIPOPROTEIN"/>
    <property type="match status" value="1"/>
</dbReference>
<comment type="pathway">
    <text evidence="1 7">Cell wall biogenesis; peptidoglycan biosynthesis.</text>
</comment>
<evidence type="ECO:0000313" key="11">
    <source>
        <dbReference type="EMBL" id="VYT45185.1"/>
    </source>
</evidence>
<evidence type="ECO:0000313" key="10">
    <source>
        <dbReference type="EMBL" id="MDC1856826.1"/>
    </source>
</evidence>
<name>A0A6N2WTR6_BACUN</name>
<gene>
    <name evidence="11" type="primary">ykuD</name>
    <name evidence="11" type="ORF">BULFYP32_00034</name>
    <name evidence="10" type="ORF">POZ22_18885</name>
</gene>
<keyword evidence="6 7" id="KW-0961">Cell wall biogenesis/degradation</keyword>
<dbReference type="RefSeq" id="WP_227238900.1">
    <property type="nucleotide sequence ID" value="NZ_CACRTC010000045.1"/>
</dbReference>
<dbReference type="SUPFAM" id="SSF141523">
    <property type="entry name" value="L,D-transpeptidase catalytic domain-like"/>
    <property type="match status" value="1"/>
</dbReference>
<evidence type="ECO:0000256" key="3">
    <source>
        <dbReference type="ARBA" id="ARBA00022679"/>
    </source>
</evidence>